<evidence type="ECO:0000259" key="2">
    <source>
        <dbReference type="PROSITE" id="PS50802"/>
    </source>
</evidence>
<sequence>MARKKHEKSKKKKGSKQEDDGYTDKKKPQKSFTKTKNKNGSNEDAAFRTQLMTIGLEIIVVDSDGNCLFRALSDQLYCDSGQKWNQVRQSIVEFERMNEDAIRPFVEDDEPWDEYLERMARDGEWGGNLELYAASQMYRCNIVIHQLQAPRLEILCPNVSRTLHLSYHGESHYNSVKSTDGAQLPNIDGTAQDSLEKKLSRACPRATIAEINRTLETHDCFDDALAFLFELRGKDDGITDEHTQEENHTTPSADKFHHVDQNVSSTIKKKKIKKKTKNLSTSTTEENQPPKRGSACPCGSGKTYKKCCRPTDLRKKRLLVNNNAPTTSVDEGSLLQSTPLGALRI</sequence>
<protein>
    <recommendedName>
        <fullName evidence="2">OTU domain-containing protein</fullName>
    </recommendedName>
</protein>
<proteinExistence type="predicted"/>
<reference evidence="3" key="1">
    <citation type="submission" date="2021-01" db="EMBL/GenBank/DDBJ databases">
        <authorList>
            <person name="Corre E."/>
            <person name="Pelletier E."/>
            <person name="Niang G."/>
            <person name="Scheremetjew M."/>
            <person name="Finn R."/>
            <person name="Kale V."/>
            <person name="Holt S."/>
            <person name="Cochrane G."/>
            <person name="Meng A."/>
            <person name="Brown T."/>
            <person name="Cohen L."/>
        </authorList>
    </citation>
    <scope>NUCLEOTIDE SEQUENCE</scope>
    <source>
        <strain evidence="3">CCMP1510</strain>
    </source>
</reference>
<dbReference type="InterPro" id="IPR004027">
    <property type="entry name" value="SEC_C_motif"/>
</dbReference>
<dbReference type="Gene3D" id="3.10.450.50">
    <property type="match status" value="1"/>
</dbReference>
<dbReference type="InterPro" id="IPR038765">
    <property type="entry name" value="Papain-like_cys_pep_sf"/>
</dbReference>
<dbReference type="SUPFAM" id="SSF54001">
    <property type="entry name" value="Cysteine proteinases"/>
    <property type="match status" value="1"/>
</dbReference>
<gene>
    <name evidence="3" type="ORF">ALAG00032_LOCUS3471</name>
</gene>
<evidence type="ECO:0000313" key="3">
    <source>
        <dbReference type="EMBL" id="CAE0362730.1"/>
    </source>
</evidence>
<feature type="compositionally biased region" description="Basic residues" evidence="1">
    <location>
        <begin position="27"/>
        <end position="37"/>
    </location>
</feature>
<dbReference type="PANTHER" id="PTHR12419">
    <property type="entry name" value="OTU DOMAIN CONTAINING PROTEIN"/>
    <property type="match status" value="1"/>
</dbReference>
<dbReference type="InterPro" id="IPR003323">
    <property type="entry name" value="OTU_dom"/>
</dbReference>
<feature type="compositionally biased region" description="Basic residues" evidence="1">
    <location>
        <begin position="1"/>
        <end position="14"/>
    </location>
</feature>
<name>A0A7S3JRN2_9STRA</name>
<dbReference type="Pfam" id="PF02338">
    <property type="entry name" value="OTU"/>
    <property type="match status" value="1"/>
</dbReference>
<dbReference type="PANTHER" id="PTHR12419:SF7">
    <property type="entry name" value="OTU DOMAIN-CONTAINING PROTEIN 3"/>
    <property type="match status" value="1"/>
</dbReference>
<dbReference type="PROSITE" id="PS50802">
    <property type="entry name" value="OTU"/>
    <property type="match status" value="1"/>
</dbReference>
<organism evidence="3">
    <name type="scientific">Aureoumbra lagunensis</name>
    <dbReference type="NCBI Taxonomy" id="44058"/>
    <lineage>
        <taxon>Eukaryota</taxon>
        <taxon>Sar</taxon>
        <taxon>Stramenopiles</taxon>
        <taxon>Ochrophyta</taxon>
        <taxon>Pelagophyceae</taxon>
        <taxon>Pelagomonadales</taxon>
        <taxon>Aureoumbra</taxon>
    </lineage>
</organism>
<dbReference type="AlphaFoldDB" id="A0A7S3JRN2"/>
<feature type="region of interest" description="Disordered" evidence="1">
    <location>
        <begin position="263"/>
        <end position="302"/>
    </location>
</feature>
<dbReference type="CDD" id="cd22771">
    <property type="entry name" value="OTU_plant_OTU7-like"/>
    <property type="match status" value="1"/>
</dbReference>
<dbReference type="InterPro" id="IPR050704">
    <property type="entry name" value="Peptidase_C85-like"/>
</dbReference>
<dbReference type="Pfam" id="PF02810">
    <property type="entry name" value="SEC-C"/>
    <property type="match status" value="1"/>
</dbReference>
<dbReference type="EMBL" id="HBIJ01004945">
    <property type="protein sequence ID" value="CAE0362730.1"/>
    <property type="molecule type" value="Transcribed_RNA"/>
</dbReference>
<feature type="compositionally biased region" description="Basic residues" evidence="1">
    <location>
        <begin position="267"/>
        <end position="277"/>
    </location>
</feature>
<feature type="compositionally biased region" description="Basic and acidic residues" evidence="1">
    <location>
        <begin position="15"/>
        <end position="26"/>
    </location>
</feature>
<dbReference type="Gene3D" id="3.90.70.80">
    <property type="match status" value="1"/>
</dbReference>
<feature type="region of interest" description="Disordered" evidence="1">
    <location>
        <begin position="1"/>
        <end position="41"/>
    </location>
</feature>
<accession>A0A7S3JRN2</accession>
<evidence type="ECO:0000256" key="1">
    <source>
        <dbReference type="SAM" id="MobiDB-lite"/>
    </source>
</evidence>
<feature type="domain" description="OTU" evidence="2">
    <location>
        <begin position="56"/>
        <end position="179"/>
    </location>
</feature>
<dbReference type="GO" id="GO:0016579">
    <property type="term" value="P:protein deubiquitination"/>
    <property type="evidence" value="ECO:0007669"/>
    <property type="project" value="TreeGrafter"/>
</dbReference>
<dbReference type="SUPFAM" id="SSF103642">
    <property type="entry name" value="Sec-C motif"/>
    <property type="match status" value="1"/>
</dbReference>
<dbReference type="GO" id="GO:0004843">
    <property type="term" value="F:cysteine-type deubiquitinase activity"/>
    <property type="evidence" value="ECO:0007669"/>
    <property type="project" value="TreeGrafter"/>
</dbReference>